<evidence type="ECO:0000313" key="2">
    <source>
        <dbReference type="EMBL" id="SEQ62683.1"/>
    </source>
</evidence>
<gene>
    <name evidence="2" type="ORF">SAMN05216188_10475</name>
</gene>
<reference evidence="3" key="1">
    <citation type="submission" date="2016-10" db="EMBL/GenBank/DDBJ databases">
        <authorList>
            <person name="Varghese N."/>
            <person name="Submissions S."/>
        </authorList>
    </citation>
    <scope>NUCLEOTIDE SEQUENCE [LARGE SCALE GENOMIC DNA]</scope>
    <source>
        <strain evidence="3">CGMCC 4.3525</strain>
    </source>
</reference>
<dbReference type="AlphaFoldDB" id="A0A1H9HK46"/>
<feature type="compositionally biased region" description="Basic and acidic residues" evidence="1">
    <location>
        <begin position="73"/>
        <end position="92"/>
    </location>
</feature>
<dbReference type="OrthoDB" id="5125216at2"/>
<organism evidence="2 3">
    <name type="scientific">Lentzea xinjiangensis</name>
    <dbReference type="NCBI Taxonomy" id="402600"/>
    <lineage>
        <taxon>Bacteria</taxon>
        <taxon>Bacillati</taxon>
        <taxon>Actinomycetota</taxon>
        <taxon>Actinomycetes</taxon>
        <taxon>Pseudonocardiales</taxon>
        <taxon>Pseudonocardiaceae</taxon>
        <taxon>Lentzea</taxon>
    </lineage>
</organism>
<protein>
    <recommendedName>
        <fullName evidence="4">YtxH domain-containing protein</fullName>
    </recommendedName>
</protein>
<dbReference type="EMBL" id="FOFR01000004">
    <property type="protein sequence ID" value="SEQ62683.1"/>
    <property type="molecule type" value="Genomic_DNA"/>
</dbReference>
<dbReference type="Proteomes" id="UP000199352">
    <property type="component" value="Unassembled WGS sequence"/>
</dbReference>
<feature type="region of interest" description="Disordered" evidence="1">
    <location>
        <begin position="73"/>
        <end position="104"/>
    </location>
</feature>
<evidence type="ECO:0000256" key="1">
    <source>
        <dbReference type="SAM" id="MobiDB-lite"/>
    </source>
</evidence>
<proteinExistence type="predicted"/>
<evidence type="ECO:0008006" key="4">
    <source>
        <dbReference type="Google" id="ProtNLM"/>
    </source>
</evidence>
<sequence>MKGILVGAAIGYVLGAKAGRERYDQIVRLWHRFVENPTVRKTAAQAKDKAFVAAHQAKDKAFVAAHQAKDLASDAAEKAAEKAPWRHQDEANGRPVAPPVVPRA</sequence>
<dbReference type="STRING" id="402600.SAMN05216188_10475"/>
<name>A0A1H9HK46_9PSEU</name>
<keyword evidence="3" id="KW-1185">Reference proteome</keyword>
<accession>A0A1H9HK46</accession>
<dbReference type="RefSeq" id="WP_089950769.1">
    <property type="nucleotide sequence ID" value="NZ_FOFR01000004.1"/>
</dbReference>
<evidence type="ECO:0000313" key="3">
    <source>
        <dbReference type="Proteomes" id="UP000199352"/>
    </source>
</evidence>